<gene>
    <name evidence="1" type="ORF">PAHAL_1G123300</name>
</gene>
<evidence type="ECO:0000313" key="1">
    <source>
        <dbReference type="EMBL" id="PVH66001.1"/>
    </source>
</evidence>
<dbReference type="Gramene" id="PVH66001">
    <property type="protein sequence ID" value="PVH66001"/>
    <property type="gene ID" value="PAHAL_1G123300"/>
</dbReference>
<accession>A0A2T8KUZ0</accession>
<name>A0A2T8KUZ0_9POAL</name>
<dbReference type="Proteomes" id="UP000243499">
    <property type="component" value="Chromosome 1"/>
</dbReference>
<sequence>MEHVRGGMDSQSRRVRAAAALDEVRDLGARVWGCCVASAAVESRDNWDLREIISCQGMLSRCVISVMN</sequence>
<organism evidence="1">
    <name type="scientific">Panicum hallii</name>
    <dbReference type="NCBI Taxonomy" id="206008"/>
    <lineage>
        <taxon>Eukaryota</taxon>
        <taxon>Viridiplantae</taxon>
        <taxon>Streptophyta</taxon>
        <taxon>Embryophyta</taxon>
        <taxon>Tracheophyta</taxon>
        <taxon>Spermatophyta</taxon>
        <taxon>Magnoliopsida</taxon>
        <taxon>Liliopsida</taxon>
        <taxon>Poales</taxon>
        <taxon>Poaceae</taxon>
        <taxon>PACMAD clade</taxon>
        <taxon>Panicoideae</taxon>
        <taxon>Panicodae</taxon>
        <taxon>Paniceae</taxon>
        <taxon>Panicinae</taxon>
        <taxon>Panicum</taxon>
        <taxon>Panicum sect. Panicum</taxon>
    </lineage>
</organism>
<dbReference type="EMBL" id="CM008046">
    <property type="protein sequence ID" value="PVH66001.1"/>
    <property type="molecule type" value="Genomic_DNA"/>
</dbReference>
<proteinExistence type="predicted"/>
<dbReference type="AlphaFoldDB" id="A0A2T8KUZ0"/>
<protein>
    <submittedName>
        <fullName evidence="1">Uncharacterized protein</fullName>
    </submittedName>
</protein>
<reference evidence="1" key="1">
    <citation type="submission" date="2018-04" db="EMBL/GenBank/DDBJ databases">
        <title>WGS assembly of Panicum hallii.</title>
        <authorList>
            <person name="Lovell J."/>
            <person name="Jenkins J."/>
            <person name="Lowry D."/>
            <person name="Mamidi S."/>
            <person name="Sreedasyam A."/>
            <person name="Weng X."/>
            <person name="Barry K."/>
            <person name="Bonette J."/>
            <person name="Campitelli B."/>
            <person name="Daum C."/>
            <person name="Gordon S."/>
            <person name="Gould B."/>
            <person name="Lipzen A."/>
            <person name="Macqueen A."/>
            <person name="Palacio-Mejia J."/>
            <person name="Plott C."/>
            <person name="Shakirov E."/>
            <person name="Shu S."/>
            <person name="Yoshinaga Y."/>
            <person name="Zane M."/>
            <person name="Rokhsar D."/>
            <person name="Grimwood J."/>
            <person name="Schmutz J."/>
            <person name="Juenger T."/>
        </authorList>
    </citation>
    <scope>NUCLEOTIDE SEQUENCE [LARGE SCALE GENOMIC DNA]</scope>
    <source>
        <strain evidence="1">FIL2</strain>
    </source>
</reference>